<proteinExistence type="predicted"/>
<dbReference type="RefSeq" id="WP_264766389.1">
    <property type="nucleotide sequence ID" value="NZ_WEGK01000014.1"/>
</dbReference>
<sequence length="42" mass="4766">MKPEDRIAKPFLEAAIGARGPFHGEEYMQALSRHFDKHGLTI</sequence>
<accession>A0A7K0D9R5</accession>
<dbReference type="AlphaFoldDB" id="A0A7K0D9R5"/>
<dbReference type="EMBL" id="WEGK01000014">
    <property type="protein sequence ID" value="MQY22513.1"/>
    <property type="molecule type" value="Genomic_DNA"/>
</dbReference>
<reference evidence="1 2" key="1">
    <citation type="submission" date="2019-10" db="EMBL/GenBank/DDBJ databases">
        <title>Nocardia macrotermitis sp. nov. and Nocardia aurantia sp. nov., isolated from the gut of fungus growing-termite Macrotermes natalensis.</title>
        <authorList>
            <person name="Benndorf R."/>
            <person name="Schwitalla J."/>
            <person name="Martin K."/>
            <person name="De Beer W."/>
            <person name="Kaster A.-K."/>
            <person name="Vollmers J."/>
            <person name="Poulsen M."/>
            <person name="Beemelmanns C."/>
        </authorList>
    </citation>
    <scope>NUCLEOTIDE SEQUENCE [LARGE SCALE GENOMIC DNA]</scope>
    <source>
        <strain evidence="1 2">RB20</strain>
    </source>
</reference>
<evidence type="ECO:0000313" key="1">
    <source>
        <dbReference type="EMBL" id="MQY22513.1"/>
    </source>
</evidence>
<dbReference type="Proteomes" id="UP000438448">
    <property type="component" value="Unassembled WGS sequence"/>
</dbReference>
<gene>
    <name evidence="1" type="ORF">NRB20_56310</name>
</gene>
<keyword evidence="2" id="KW-1185">Reference proteome</keyword>
<comment type="caution">
    <text evidence="1">The sequence shown here is derived from an EMBL/GenBank/DDBJ whole genome shotgun (WGS) entry which is preliminary data.</text>
</comment>
<evidence type="ECO:0000313" key="2">
    <source>
        <dbReference type="Proteomes" id="UP000438448"/>
    </source>
</evidence>
<protein>
    <submittedName>
        <fullName evidence="1">Uncharacterized protein</fullName>
    </submittedName>
</protein>
<organism evidence="1 2">
    <name type="scientific">Nocardia macrotermitis</name>
    <dbReference type="NCBI Taxonomy" id="2585198"/>
    <lineage>
        <taxon>Bacteria</taxon>
        <taxon>Bacillati</taxon>
        <taxon>Actinomycetota</taxon>
        <taxon>Actinomycetes</taxon>
        <taxon>Mycobacteriales</taxon>
        <taxon>Nocardiaceae</taxon>
        <taxon>Nocardia</taxon>
    </lineage>
</organism>
<name>A0A7K0D9R5_9NOCA</name>